<dbReference type="InterPro" id="IPR036615">
    <property type="entry name" value="Mur_ligase_C_dom_sf"/>
</dbReference>
<evidence type="ECO:0000259" key="9">
    <source>
        <dbReference type="Pfam" id="PF02875"/>
    </source>
</evidence>
<dbReference type="GO" id="GO:0008765">
    <property type="term" value="F:UDP-N-acetylmuramoylalanyl-D-glutamate-2,6-diaminopimelate ligase activity"/>
    <property type="evidence" value="ECO:0007669"/>
    <property type="project" value="UniProtKB-EC"/>
</dbReference>
<dbReference type="SUPFAM" id="SSF63418">
    <property type="entry name" value="MurE/MurF N-terminal domain"/>
    <property type="match status" value="1"/>
</dbReference>
<dbReference type="Pfam" id="PF02875">
    <property type="entry name" value="Mur_ligase_C"/>
    <property type="match status" value="1"/>
</dbReference>
<dbReference type="UniPathway" id="UPA00219"/>
<reference evidence="14" key="3">
    <citation type="submission" date="2018-03" db="EMBL/GenBank/DDBJ databases">
        <authorList>
            <person name="Batty M. E."/>
            <person name="Batty M E."/>
        </authorList>
    </citation>
    <scope>NUCLEOTIDE SEQUENCE [LARGE SCALE GENOMIC DNA]</scope>
    <source>
        <strain evidence="14">Gilliam</strain>
    </source>
</reference>
<evidence type="ECO:0000313" key="14">
    <source>
        <dbReference type="Proteomes" id="UP000244959"/>
    </source>
</evidence>
<keyword evidence="3 7" id="KW-0133">Cell shape</keyword>
<keyword evidence="5 7" id="KW-0131">Cell cycle</keyword>
<dbReference type="PANTHER" id="PTHR23135">
    <property type="entry name" value="MUR LIGASE FAMILY MEMBER"/>
    <property type="match status" value="1"/>
</dbReference>
<name>A0A0F3MEN5_ORITS</name>
<evidence type="ECO:0000313" key="13">
    <source>
        <dbReference type="Proteomes" id="UP000033769"/>
    </source>
</evidence>
<evidence type="ECO:0000313" key="11">
    <source>
        <dbReference type="EMBL" id="KJV54200.1"/>
    </source>
</evidence>
<evidence type="ECO:0000256" key="2">
    <source>
        <dbReference type="ARBA" id="ARBA00022618"/>
    </source>
</evidence>
<dbReference type="Proteomes" id="UP000033769">
    <property type="component" value="Unassembled WGS sequence"/>
</dbReference>
<protein>
    <submittedName>
        <fullName evidence="12">UDP-N-acetylmuramoyl-L-alanyl-D-glutamate--2, 6-diaminopimelate ligase</fullName>
        <ecNumber evidence="12">6.3.2.13</ecNumber>
    </submittedName>
    <submittedName>
        <fullName evidence="11">UDP-N-acetylmuramyl-tripeptide synthetase family protein</fullName>
    </submittedName>
</protein>
<gene>
    <name evidence="11" type="primary">murE</name>
    <name evidence="12" type="ORF">GILLIAM_02708</name>
    <name evidence="11" type="ORF">OTSGILL_0019</name>
</gene>
<evidence type="ECO:0000259" key="8">
    <source>
        <dbReference type="Pfam" id="PF01225"/>
    </source>
</evidence>
<dbReference type="PANTHER" id="PTHR23135:SF4">
    <property type="entry name" value="UDP-N-ACETYLMURAMOYL-L-ALANYL-D-GLUTAMATE--2,6-DIAMINOPIMELATE LIGASE MURE HOMOLOG, CHLOROPLASTIC"/>
    <property type="match status" value="1"/>
</dbReference>
<keyword evidence="12" id="KW-0436">Ligase</keyword>
<dbReference type="GO" id="GO:0005737">
    <property type="term" value="C:cytoplasm"/>
    <property type="evidence" value="ECO:0007669"/>
    <property type="project" value="UniProtKB-SubCell"/>
</dbReference>
<dbReference type="SUPFAM" id="SSF53623">
    <property type="entry name" value="MurD-like peptide ligases, catalytic domain"/>
    <property type="match status" value="1"/>
</dbReference>
<evidence type="ECO:0000259" key="10">
    <source>
        <dbReference type="Pfam" id="PF08245"/>
    </source>
</evidence>
<evidence type="ECO:0000313" key="12">
    <source>
        <dbReference type="EMBL" id="SPR13167.1"/>
    </source>
</evidence>
<dbReference type="Gene3D" id="3.90.190.20">
    <property type="entry name" value="Mur ligase, C-terminal domain"/>
    <property type="match status" value="1"/>
</dbReference>
<reference evidence="12" key="2">
    <citation type="submission" date="2018-03" db="EMBL/GenBank/DDBJ databases">
        <authorList>
            <person name="Keele B.F."/>
        </authorList>
    </citation>
    <scope>NUCLEOTIDE SEQUENCE [LARGE SCALE GENOMIC DNA]</scope>
    <source>
        <strain evidence="12">Gilliam</strain>
    </source>
</reference>
<dbReference type="Gene3D" id="3.40.1390.10">
    <property type="entry name" value="MurE/MurF, N-terminal domain"/>
    <property type="match status" value="1"/>
</dbReference>
<feature type="domain" description="Mur ligase N-terminal catalytic" evidence="8">
    <location>
        <begin position="15"/>
        <end position="76"/>
    </location>
</feature>
<evidence type="ECO:0000256" key="5">
    <source>
        <dbReference type="ARBA" id="ARBA00023306"/>
    </source>
</evidence>
<dbReference type="EC" id="6.3.2.13" evidence="12"/>
<organism evidence="11 13">
    <name type="scientific">Orientia tsutsugamushi str. Gilliam</name>
    <dbReference type="NCBI Taxonomy" id="1359184"/>
    <lineage>
        <taxon>Bacteria</taxon>
        <taxon>Pseudomonadati</taxon>
        <taxon>Pseudomonadota</taxon>
        <taxon>Alphaproteobacteria</taxon>
        <taxon>Rickettsiales</taxon>
        <taxon>Rickettsiaceae</taxon>
        <taxon>Rickettsieae</taxon>
        <taxon>Orientia</taxon>
    </lineage>
</organism>
<dbReference type="InterPro" id="IPR013221">
    <property type="entry name" value="Mur_ligase_cen"/>
</dbReference>
<feature type="domain" description="Mur ligase C-terminal" evidence="9">
    <location>
        <begin position="332"/>
        <end position="456"/>
    </location>
</feature>
<comment type="subcellular location">
    <subcellularLocation>
        <location evidence="7">Cytoplasm</location>
    </subcellularLocation>
</comment>
<feature type="domain" description="Mur ligase central" evidence="10">
    <location>
        <begin position="97"/>
        <end position="309"/>
    </location>
</feature>
<evidence type="ECO:0000256" key="1">
    <source>
        <dbReference type="ARBA" id="ARBA00005898"/>
    </source>
</evidence>
<dbReference type="GO" id="GO:0071555">
    <property type="term" value="P:cell wall organization"/>
    <property type="evidence" value="ECO:0007669"/>
    <property type="project" value="UniProtKB-KW"/>
</dbReference>
<dbReference type="PATRIC" id="fig|1359184.3.peg.24"/>
<dbReference type="GO" id="GO:0009252">
    <property type="term" value="P:peptidoglycan biosynthetic process"/>
    <property type="evidence" value="ECO:0007669"/>
    <property type="project" value="UniProtKB-UniPathway"/>
</dbReference>
<comment type="similarity">
    <text evidence="1">Belongs to the MurCDEF family. MurE subfamily.</text>
</comment>
<dbReference type="GO" id="GO:0051301">
    <property type="term" value="P:cell division"/>
    <property type="evidence" value="ECO:0007669"/>
    <property type="project" value="UniProtKB-KW"/>
</dbReference>
<keyword evidence="2 7" id="KW-0132">Cell division</keyword>
<dbReference type="NCBIfam" id="TIGR01085">
    <property type="entry name" value="murE"/>
    <property type="match status" value="1"/>
</dbReference>
<dbReference type="InterPro" id="IPR035911">
    <property type="entry name" value="MurE/MurF_N"/>
</dbReference>
<proteinExistence type="inferred from homology"/>
<dbReference type="Pfam" id="PF08245">
    <property type="entry name" value="Mur_ligase_M"/>
    <property type="match status" value="1"/>
</dbReference>
<evidence type="ECO:0000256" key="3">
    <source>
        <dbReference type="ARBA" id="ARBA00022960"/>
    </source>
</evidence>
<dbReference type="EMBL" id="LANO01000001">
    <property type="protein sequence ID" value="KJV54200.1"/>
    <property type="molecule type" value="Genomic_DNA"/>
</dbReference>
<dbReference type="AlphaFoldDB" id="A0A0F3MEN5"/>
<reference evidence="11 13" key="1">
    <citation type="submission" date="2015-02" db="EMBL/GenBank/DDBJ databases">
        <title>Genome Sequencing of Rickettsiales.</title>
        <authorList>
            <person name="Daugherty S.C."/>
            <person name="Su Q."/>
            <person name="Abolude K."/>
            <person name="Beier-Sexton M."/>
            <person name="Carlyon J.A."/>
            <person name="Carter R."/>
            <person name="Day N.P."/>
            <person name="Dumler S.J."/>
            <person name="Dyachenko V."/>
            <person name="Godinez A."/>
            <person name="Kurtti T.J."/>
            <person name="Lichay M."/>
            <person name="Mullins K.E."/>
            <person name="Ott S."/>
            <person name="Pappas-Brown V."/>
            <person name="Paris D.H."/>
            <person name="Patel P."/>
            <person name="Richards A.L."/>
            <person name="Sadzewicz L."/>
            <person name="Sears K."/>
            <person name="Seidman D."/>
            <person name="Sengamalay N."/>
            <person name="Stenos J."/>
            <person name="Tallon L.J."/>
            <person name="Vincent G."/>
            <person name="Fraser C.M."/>
            <person name="Munderloh U."/>
            <person name="Dunning-Hotopp J.C."/>
        </authorList>
    </citation>
    <scope>NUCLEOTIDE SEQUENCE [LARGE SCALE GENOMIC DNA]</scope>
    <source>
        <strain evidence="11 13">Gilliam</strain>
    </source>
</reference>
<dbReference type="EMBL" id="LS398551">
    <property type="protein sequence ID" value="SPR13167.1"/>
    <property type="molecule type" value="Genomic_DNA"/>
</dbReference>
<evidence type="ECO:0000256" key="6">
    <source>
        <dbReference type="ARBA" id="ARBA00023316"/>
    </source>
</evidence>
<evidence type="ECO:0000256" key="7">
    <source>
        <dbReference type="RuleBase" id="RU004135"/>
    </source>
</evidence>
<evidence type="ECO:0000256" key="4">
    <source>
        <dbReference type="ARBA" id="ARBA00022984"/>
    </source>
</evidence>
<comment type="pathway">
    <text evidence="7">Cell wall biogenesis; peptidoglycan biosynthesis.</text>
</comment>
<dbReference type="InterPro" id="IPR000713">
    <property type="entry name" value="Mur_ligase_N"/>
</dbReference>
<dbReference type="Gene3D" id="3.40.1190.10">
    <property type="entry name" value="Mur-like, catalytic domain"/>
    <property type="match status" value="1"/>
</dbReference>
<dbReference type="GO" id="GO:0005524">
    <property type="term" value="F:ATP binding"/>
    <property type="evidence" value="ECO:0007669"/>
    <property type="project" value="InterPro"/>
</dbReference>
<sequence>MESNNIIEIIKKLNIRNIAITAQSAKPNQIFFALPGISRHGNDFIDIALANGASLIITDQAPITSYSNVIVVKNITLVMKDIVNYLYPKFPKYLVAVTGTDGKTSVVNYFQQLCMLAGEKAASIGTLGVITTNNHLNKLLNQNKTKPECATTMSYIQTRYVLHQLATNGINFVALEASSHGLDQDRLMDIKFQAAAFTSFSRDHLDYHKTMNKYLDAKLKLFKENIVSNGIAIVNNNINELSIIQSKITDEFGIKLLSVEQQGDIQIIDVQSSLNGQKVHFRYRNSDYKFEVQVIGRVHITNILIALLLAINIGLDSAKLIPLLSNLKPIKGRMEKIQFGNCYAFVDYALTPNALATMLTELRTLNNKGRLITIFGGSENRDAIARRVQMGIVASKLSDLVIVTDQDSGNEDPAAIRKEILQVAPSAVEIPNRGEAIKYAISIMVDNDILLIAGKGHETRQVLKGRIINYNDMEQVKLHLNQLNKMSNQ</sequence>
<accession>A0A0F3MEN5</accession>
<dbReference type="SUPFAM" id="SSF53244">
    <property type="entry name" value="MurD-like peptide ligases, peptide-binding domain"/>
    <property type="match status" value="1"/>
</dbReference>
<keyword evidence="14" id="KW-1185">Reference proteome</keyword>
<dbReference type="NCBIfam" id="NF001124">
    <property type="entry name" value="PRK00139.1-2"/>
    <property type="match status" value="1"/>
</dbReference>
<dbReference type="InterPro" id="IPR004101">
    <property type="entry name" value="Mur_ligase_C"/>
</dbReference>
<keyword evidence="4 7" id="KW-0573">Peptidoglycan synthesis</keyword>
<dbReference type="Pfam" id="PF01225">
    <property type="entry name" value="Mur_ligase"/>
    <property type="match status" value="1"/>
</dbReference>
<keyword evidence="6 7" id="KW-0961">Cell wall biogenesis/degradation</keyword>
<dbReference type="Proteomes" id="UP000244959">
    <property type="component" value="Chromosome I"/>
</dbReference>
<dbReference type="InterPro" id="IPR005761">
    <property type="entry name" value="UDP-N-AcMur-Glu-dNH2Pim_ligase"/>
</dbReference>
<dbReference type="RefSeq" id="WP_047220057.1">
    <property type="nucleotide sequence ID" value="NZ_LS398551.1"/>
</dbReference>
<dbReference type="GO" id="GO:0008360">
    <property type="term" value="P:regulation of cell shape"/>
    <property type="evidence" value="ECO:0007669"/>
    <property type="project" value="UniProtKB-KW"/>
</dbReference>
<dbReference type="InterPro" id="IPR036565">
    <property type="entry name" value="Mur-like_cat_sf"/>
</dbReference>